<dbReference type="InterPro" id="IPR002303">
    <property type="entry name" value="Valyl-tRNA_ligase"/>
</dbReference>
<evidence type="ECO:0000256" key="4">
    <source>
        <dbReference type="ARBA" id="ARBA00022490"/>
    </source>
</evidence>
<evidence type="ECO:0000259" key="13">
    <source>
        <dbReference type="Pfam" id="PF00133"/>
    </source>
</evidence>
<dbReference type="NCBIfam" id="TIGR00422">
    <property type="entry name" value="valS"/>
    <property type="match status" value="1"/>
</dbReference>
<evidence type="ECO:0000256" key="3">
    <source>
        <dbReference type="ARBA" id="ARBA00013169"/>
    </source>
</evidence>
<organism evidence="15 16">
    <name type="scientific">Candidatus Portnoybacteria bacterium CG11_big_fil_rev_8_21_14_0_20_40_15</name>
    <dbReference type="NCBI Taxonomy" id="1974817"/>
    <lineage>
        <taxon>Bacteria</taxon>
        <taxon>Candidatus Portnoyibacteriota</taxon>
    </lineage>
</organism>
<comment type="subcellular location">
    <subcellularLocation>
        <location evidence="1">Cytoplasm</location>
    </subcellularLocation>
</comment>
<feature type="domain" description="Methionyl/Valyl/Leucyl/Isoleucyl-tRNA synthetase anticodon-binding" evidence="14">
    <location>
        <begin position="609"/>
        <end position="712"/>
    </location>
</feature>
<keyword evidence="6 12" id="KW-0547">Nucleotide-binding</keyword>
<evidence type="ECO:0000256" key="11">
    <source>
        <dbReference type="NCBIfam" id="TIGR00422"/>
    </source>
</evidence>
<dbReference type="CDD" id="cd00817">
    <property type="entry name" value="ValRS_core"/>
    <property type="match status" value="1"/>
</dbReference>
<evidence type="ECO:0000313" key="16">
    <source>
        <dbReference type="Proteomes" id="UP000229317"/>
    </source>
</evidence>
<evidence type="ECO:0000256" key="7">
    <source>
        <dbReference type="ARBA" id="ARBA00022840"/>
    </source>
</evidence>
<comment type="subunit">
    <text evidence="2">Monomer.</text>
</comment>
<keyword evidence="8 12" id="KW-0648">Protein biosynthesis</keyword>
<evidence type="ECO:0000256" key="12">
    <source>
        <dbReference type="RuleBase" id="RU363035"/>
    </source>
</evidence>
<evidence type="ECO:0000256" key="6">
    <source>
        <dbReference type="ARBA" id="ARBA00022741"/>
    </source>
</evidence>
<evidence type="ECO:0000256" key="2">
    <source>
        <dbReference type="ARBA" id="ARBA00011245"/>
    </source>
</evidence>
<dbReference type="InterPro" id="IPR009080">
    <property type="entry name" value="tRNAsynth_Ia_anticodon-bd"/>
</dbReference>
<evidence type="ECO:0000256" key="1">
    <source>
        <dbReference type="ARBA" id="ARBA00004496"/>
    </source>
</evidence>
<dbReference type="PRINTS" id="PR00986">
    <property type="entry name" value="TRNASYNTHVAL"/>
</dbReference>
<feature type="domain" description="Aminoacyl-tRNA synthetase class Ia" evidence="13">
    <location>
        <begin position="12"/>
        <end position="565"/>
    </location>
</feature>
<dbReference type="Gene3D" id="1.10.730.10">
    <property type="entry name" value="Isoleucyl-tRNA Synthetase, Domain 1"/>
    <property type="match status" value="1"/>
</dbReference>
<dbReference type="PANTHER" id="PTHR11946:SF93">
    <property type="entry name" value="VALINE--TRNA LIGASE, CHLOROPLASTIC_MITOCHONDRIAL 2"/>
    <property type="match status" value="1"/>
</dbReference>
<dbReference type="CDD" id="cd07962">
    <property type="entry name" value="Anticodon_Ia_Val"/>
    <property type="match status" value="1"/>
</dbReference>
<sequence length="713" mass="82720">MDKQYSFKNEDKMYSFWESGGFFNPDRMASGQKKGVFSIVIPPPNVTGSLHVGHALNATIQDTIIRWKRMQGFKTVWVPGTDHAGIATQNVVEKKLKKEGRSRVDLGRQAFLEEVWEWKQEYGDIILSQLKKLGCSCDWSRTRFTMDADYTVAVQKAFLHYFEKGWIYRGRRVVNWCPRCQTSLSDLEVEYEERDGSLWYIKYPLAAGKNQFIVVATTRPETMLGDTAVAVNPDDPRYRKFIRQEVILPLTDRKIPIISDIAIVMEFGTGAVKVTPAHDLTDYQIGQKNNLPLIEVIDEKGKISSDMPELYRGLATTDARKKIVEDLERLKLIEKVEDYKNQIPKCYRCNSTIELIPSQQWFLEMKELAKIAAKPVENDEIKFHPSRWKSIYLDWIKNANDWCISRQIWWGHRLPVWFCSKERDKYFVSLDEPKTCQICSDCKPEQSEDVFDTWFSSALWPFAVFGWPQETEDLSRFYPTDVLSTARDIINLWAARMIFSGLELVKKVPFRDVIIHATVLTRDGKRMSKSLGTGIDPLGLVEKFGADATRFGLLWQASESQDMRFGENDILAGRKFCNKIWNASRFVLQMTEGLKVENVEAPEYLTDNDRAILDTLQEITTKVDSALTEFRFDQAIQSLYHFFWHQFCDKYIEEAKKQIQNPKTSENTKQILVYVLLTSLKLIHPFMPFVTEEIYQKISGRSKKALIIENWPN</sequence>
<dbReference type="NCBIfam" id="NF004349">
    <property type="entry name" value="PRK05729.1"/>
    <property type="match status" value="1"/>
</dbReference>
<evidence type="ECO:0000313" key="15">
    <source>
        <dbReference type="EMBL" id="PIQ75019.1"/>
    </source>
</evidence>
<reference evidence="15 16" key="1">
    <citation type="submission" date="2017-09" db="EMBL/GenBank/DDBJ databases">
        <title>Depth-based differentiation of microbial function through sediment-hosted aquifers and enrichment of novel symbionts in the deep terrestrial subsurface.</title>
        <authorList>
            <person name="Probst A.J."/>
            <person name="Ladd B."/>
            <person name="Jarett J.K."/>
            <person name="Geller-Mcgrath D.E."/>
            <person name="Sieber C.M."/>
            <person name="Emerson J.B."/>
            <person name="Anantharaman K."/>
            <person name="Thomas B.C."/>
            <person name="Malmstrom R."/>
            <person name="Stieglmeier M."/>
            <person name="Klingl A."/>
            <person name="Woyke T."/>
            <person name="Ryan C.M."/>
            <person name="Banfield J.F."/>
        </authorList>
    </citation>
    <scope>NUCLEOTIDE SEQUENCE [LARGE SCALE GENOMIC DNA]</scope>
    <source>
        <strain evidence="15">CG11_big_fil_rev_8_21_14_0_20_40_15</strain>
    </source>
</reference>
<dbReference type="SUPFAM" id="SSF52374">
    <property type="entry name" value="Nucleotidylyl transferase"/>
    <property type="match status" value="1"/>
</dbReference>
<dbReference type="InterPro" id="IPR001412">
    <property type="entry name" value="aa-tRNA-synth_I_CS"/>
</dbReference>
<keyword evidence="5 12" id="KW-0436">Ligase</keyword>
<evidence type="ECO:0000256" key="10">
    <source>
        <dbReference type="ARBA" id="ARBA00047552"/>
    </source>
</evidence>
<dbReference type="PROSITE" id="PS00178">
    <property type="entry name" value="AA_TRNA_LIGASE_I"/>
    <property type="match status" value="1"/>
</dbReference>
<dbReference type="Gene3D" id="3.40.50.620">
    <property type="entry name" value="HUPs"/>
    <property type="match status" value="2"/>
</dbReference>
<dbReference type="AlphaFoldDB" id="A0A2H0KS96"/>
<proteinExistence type="inferred from homology"/>
<dbReference type="GO" id="GO:0002161">
    <property type="term" value="F:aminoacyl-tRNA deacylase activity"/>
    <property type="evidence" value="ECO:0007669"/>
    <property type="project" value="InterPro"/>
</dbReference>
<comment type="similarity">
    <text evidence="12">Belongs to the class-I aminoacyl-tRNA synthetase family.</text>
</comment>
<dbReference type="InterPro" id="IPR013155">
    <property type="entry name" value="M/V/L/I-tRNA-synth_anticd-bd"/>
</dbReference>
<evidence type="ECO:0000256" key="9">
    <source>
        <dbReference type="ARBA" id="ARBA00023146"/>
    </source>
</evidence>
<dbReference type="GO" id="GO:0005829">
    <property type="term" value="C:cytosol"/>
    <property type="evidence" value="ECO:0007669"/>
    <property type="project" value="TreeGrafter"/>
</dbReference>
<evidence type="ECO:0000259" key="14">
    <source>
        <dbReference type="Pfam" id="PF08264"/>
    </source>
</evidence>
<dbReference type="GO" id="GO:0006438">
    <property type="term" value="P:valyl-tRNA aminoacylation"/>
    <property type="evidence" value="ECO:0007669"/>
    <property type="project" value="UniProtKB-UniRule"/>
</dbReference>
<protein>
    <recommendedName>
        <fullName evidence="3 11">Valine--tRNA ligase</fullName>
        <ecNumber evidence="3 11">6.1.1.9</ecNumber>
    </recommendedName>
</protein>
<dbReference type="SUPFAM" id="SSF47323">
    <property type="entry name" value="Anticodon-binding domain of a subclass of class I aminoacyl-tRNA synthetases"/>
    <property type="match status" value="1"/>
</dbReference>
<dbReference type="Gene3D" id="2.170.220.10">
    <property type="match status" value="1"/>
</dbReference>
<dbReference type="SUPFAM" id="SSF50677">
    <property type="entry name" value="ValRS/IleRS/LeuRS editing domain"/>
    <property type="match status" value="1"/>
</dbReference>
<accession>A0A2H0KS96</accession>
<dbReference type="Proteomes" id="UP000229317">
    <property type="component" value="Unassembled WGS sequence"/>
</dbReference>
<comment type="catalytic activity">
    <reaction evidence="10">
        <text>tRNA(Val) + L-valine + ATP = L-valyl-tRNA(Val) + AMP + diphosphate</text>
        <dbReference type="Rhea" id="RHEA:10704"/>
        <dbReference type="Rhea" id="RHEA-COMP:9672"/>
        <dbReference type="Rhea" id="RHEA-COMP:9708"/>
        <dbReference type="ChEBI" id="CHEBI:30616"/>
        <dbReference type="ChEBI" id="CHEBI:33019"/>
        <dbReference type="ChEBI" id="CHEBI:57762"/>
        <dbReference type="ChEBI" id="CHEBI:78442"/>
        <dbReference type="ChEBI" id="CHEBI:78537"/>
        <dbReference type="ChEBI" id="CHEBI:456215"/>
        <dbReference type="EC" id="6.1.1.9"/>
    </reaction>
</comment>
<keyword evidence="9 12" id="KW-0030">Aminoacyl-tRNA synthetase</keyword>
<evidence type="ECO:0000256" key="8">
    <source>
        <dbReference type="ARBA" id="ARBA00022917"/>
    </source>
</evidence>
<keyword evidence="4" id="KW-0963">Cytoplasm</keyword>
<dbReference type="EC" id="6.1.1.9" evidence="3 11"/>
<comment type="caution">
    <text evidence="15">The sequence shown here is derived from an EMBL/GenBank/DDBJ whole genome shotgun (WGS) entry which is preliminary data.</text>
</comment>
<gene>
    <name evidence="15" type="ORF">COV84_03455</name>
</gene>
<dbReference type="EMBL" id="PCVO01000051">
    <property type="protein sequence ID" value="PIQ75019.1"/>
    <property type="molecule type" value="Genomic_DNA"/>
</dbReference>
<dbReference type="Gene3D" id="3.90.740.10">
    <property type="entry name" value="Valyl/Leucyl/Isoleucyl-tRNA synthetase, editing domain"/>
    <property type="match status" value="1"/>
</dbReference>
<dbReference type="FunFam" id="3.40.50.620:FF:000032">
    <property type="entry name" value="Valine--tRNA ligase"/>
    <property type="match status" value="1"/>
</dbReference>
<dbReference type="GO" id="GO:0004832">
    <property type="term" value="F:valine-tRNA ligase activity"/>
    <property type="evidence" value="ECO:0007669"/>
    <property type="project" value="UniProtKB-UniRule"/>
</dbReference>
<name>A0A2H0KS96_9BACT</name>
<dbReference type="InterPro" id="IPR014729">
    <property type="entry name" value="Rossmann-like_a/b/a_fold"/>
</dbReference>
<dbReference type="Pfam" id="PF08264">
    <property type="entry name" value="Anticodon_1"/>
    <property type="match status" value="1"/>
</dbReference>
<keyword evidence="7 12" id="KW-0067">ATP-binding</keyword>
<dbReference type="PANTHER" id="PTHR11946">
    <property type="entry name" value="VALYL-TRNA SYNTHETASES"/>
    <property type="match status" value="1"/>
</dbReference>
<dbReference type="InterPro" id="IPR033705">
    <property type="entry name" value="Anticodon_Ia_Val"/>
</dbReference>
<dbReference type="InterPro" id="IPR009008">
    <property type="entry name" value="Val/Leu/Ile-tRNA-synth_edit"/>
</dbReference>
<evidence type="ECO:0000256" key="5">
    <source>
        <dbReference type="ARBA" id="ARBA00022598"/>
    </source>
</evidence>
<dbReference type="GO" id="GO:0005524">
    <property type="term" value="F:ATP binding"/>
    <property type="evidence" value="ECO:0007669"/>
    <property type="project" value="UniProtKB-KW"/>
</dbReference>
<dbReference type="InterPro" id="IPR002300">
    <property type="entry name" value="aa-tRNA-synth_Ia"/>
</dbReference>
<dbReference type="Pfam" id="PF00133">
    <property type="entry name" value="tRNA-synt_1"/>
    <property type="match status" value="1"/>
</dbReference>